<proteinExistence type="predicted"/>
<protein>
    <submittedName>
        <fullName evidence="1">Molybdopterin converting factor</fullName>
    </submittedName>
</protein>
<dbReference type="EMBL" id="JASZZN010000020">
    <property type="protein sequence ID" value="MDM4018226.1"/>
    <property type="molecule type" value="Genomic_DNA"/>
</dbReference>
<comment type="caution">
    <text evidence="1">The sequence shown here is derived from an EMBL/GenBank/DDBJ whole genome shotgun (WGS) entry which is preliminary data.</text>
</comment>
<reference evidence="1 3" key="1">
    <citation type="submission" date="2023-06" db="EMBL/GenBank/DDBJ databases">
        <title>Roseiconus lacunae JC819 isolated from Gulf of Mannar region, Tamil Nadu.</title>
        <authorList>
            <person name="Pk S."/>
            <person name="Ch S."/>
            <person name="Ch V.R."/>
        </authorList>
    </citation>
    <scope>NUCLEOTIDE SEQUENCE [LARGE SCALE GENOMIC DNA]</scope>
    <source>
        <strain evidence="1 3">JC819</strain>
    </source>
</reference>
<gene>
    <name evidence="1" type="ORF">QTN89_22105</name>
    <name evidence="2" type="ORF">QTN89_22440</name>
</gene>
<dbReference type="RefSeq" id="WP_289165826.1">
    <property type="nucleotide sequence ID" value="NZ_JASZZN010000019.1"/>
</dbReference>
<name>A0ABT7PNT3_9BACT</name>
<organism evidence="1 3">
    <name type="scientific">Roseiconus lacunae</name>
    <dbReference type="NCBI Taxonomy" id="2605694"/>
    <lineage>
        <taxon>Bacteria</taxon>
        <taxon>Pseudomonadati</taxon>
        <taxon>Planctomycetota</taxon>
        <taxon>Planctomycetia</taxon>
        <taxon>Pirellulales</taxon>
        <taxon>Pirellulaceae</taxon>
        <taxon>Roseiconus</taxon>
    </lineage>
</organism>
<evidence type="ECO:0000313" key="3">
    <source>
        <dbReference type="Proteomes" id="UP001239462"/>
    </source>
</evidence>
<dbReference type="Proteomes" id="UP001239462">
    <property type="component" value="Unassembled WGS sequence"/>
</dbReference>
<evidence type="ECO:0000313" key="2">
    <source>
        <dbReference type="EMBL" id="MDM4018226.1"/>
    </source>
</evidence>
<dbReference type="InterPro" id="IPR016155">
    <property type="entry name" value="Mopterin_synth/thiamin_S_b"/>
</dbReference>
<sequence length="74" mass="8087">MKILLINASGAGFANHVDIEPGTTTEQLFNKHIGAGRESQYLVRVNRMPVARDQILQEGDRVSITPLRIEGATA</sequence>
<dbReference type="EMBL" id="JASZZN010000019">
    <property type="protein sequence ID" value="MDM4018159.1"/>
    <property type="molecule type" value="Genomic_DNA"/>
</dbReference>
<keyword evidence="3" id="KW-1185">Reference proteome</keyword>
<evidence type="ECO:0000313" key="1">
    <source>
        <dbReference type="EMBL" id="MDM4018159.1"/>
    </source>
</evidence>
<accession>A0ABT7PNT3</accession>
<dbReference type="SUPFAM" id="SSF54285">
    <property type="entry name" value="MoaD/ThiS"/>
    <property type="match status" value="1"/>
</dbReference>